<name>A0A7X0HKF2_9ACTN</name>
<evidence type="ECO:0000313" key="5">
    <source>
        <dbReference type="EMBL" id="MBB6439226.1"/>
    </source>
</evidence>
<gene>
    <name evidence="5" type="ORF">HNQ79_005738</name>
</gene>
<dbReference type="SUPFAM" id="SSF53474">
    <property type="entry name" value="alpha/beta-Hydrolases"/>
    <property type="match status" value="1"/>
</dbReference>
<sequence>MRTKVLPTLFCAGLIAATSVLTGSGATAAAAGTVTGPAAQAALGDGIRAQLERITRVTVVSETEKEGRPFFTLTFRQPVDHDNPRRGTFEQQFTLWHKAETAPMVHYTGGYTLSSSTRELTRLLDANQVSVEHRFFAKSVAAGQIDWRKLTIQQQAADEHNIVQAMKLIYRAKWLGTGASKGGMTQVYHERFYPQDLDAVVAYVAPNDANNRDDHVYDRFFRTVGTAECRTALDAVQREMLVRRKTILPLFEATSKEQGLTFQQLGSTDRAYEFSVLDQVWNFWQSGTHTDCPTVPDARKATDQELYDWSLGHGLSIYSDADAGPAGTGPYYRQAAAQLGWADLRFPHLRDVRNHPDIYQPNSLLPAGMRTSYSGRDAKDVDRWVKTRGERMMFVYGQNDPWSAERYRPSKHDSHLYVAPNTNHGALISKLTPEQRAEAEATVKRWAGVQ</sequence>
<dbReference type="Proteomes" id="UP000540423">
    <property type="component" value="Unassembled WGS sequence"/>
</dbReference>
<keyword evidence="1" id="KW-0645">Protease</keyword>
<dbReference type="GO" id="GO:0006508">
    <property type="term" value="P:proteolysis"/>
    <property type="evidence" value="ECO:0007669"/>
    <property type="project" value="UniProtKB-KW"/>
</dbReference>
<dbReference type="Pfam" id="PF05576">
    <property type="entry name" value="Peptidase_S37"/>
    <property type="match status" value="1"/>
</dbReference>
<evidence type="ECO:0000256" key="3">
    <source>
        <dbReference type="ARBA" id="ARBA00022801"/>
    </source>
</evidence>
<accession>A0A7X0HKF2</accession>
<proteinExistence type="predicted"/>
<organism evidence="5 6">
    <name type="scientific">Streptomyces candidus</name>
    <dbReference type="NCBI Taxonomy" id="67283"/>
    <lineage>
        <taxon>Bacteria</taxon>
        <taxon>Bacillati</taxon>
        <taxon>Actinomycetota</taxon>
        <taxon>Actinomycetes</taxon>
        <taxon>Kitasatosporales</taxon>
        <taxon>Streptomycetaceae</taxon>
        <taxon>Streptomyces</taxon>
    </lineage>
</organism>
<keyword evidence="6" id="KW-1185">Reference proteome</keyword>
<evidence type="ECO:0000256" key="4">
    <source>
        <dbReference type="SAM" id="SignalP"/>
    </source>
</evidence>
<evidence type="ECO:0000313" key="6">
    <source>
        <dbReference type="Proteomes" id="UP000540423"/>
    </source>
</evidence>
<evidence type="ECO:0008006" key="7">
    <source>
        <dbReference type="Google" id="ProtNLM"/>
    </source>
</evidence>
<comment type="caution">
    <text evidence="5">The sequence shown here is derived from an EMBL/GenBank/DDBJ whole genome shotgun (WGS) entry which is preliminary data.</text>
</comment>
<dbReference type="InterPro" id="IPR029058">
    <property type="entry name" value="AB_hydrolase_fold"/>
</dbReference>
<dbReference type="GO" id="GO:0008239">
    <property type="term" value="F:dipeptidyl-peptidase activity"/>
    <property type="evidence" value="ECO:0007669"/>
    <property type="project" value="TreeGrafter"/>
</dbReference>
<dbReference type="PANTHER" id="PTHR11010:SF38">
    <property type="entry name" value="LYSOSOMAL PRO-X CARBOXYPEPTIDASE"/>
    <property type="match status" value="1"/>
</dbReference>
<dbReference type="Gene3D" id="3.40.50.1820">
    <property type="entry name" value="alpha/beta hydrolase"/>
    <property type="match status" value="1"/>
</dbReference>
<dbReference type="RefSeq" id="WP_185035704.1">
    <property type="nucleotide sequence ID" value="NZ_BNBN01000016.1"/>
</dbReference>
<keyword evidence="3" id="KW-0378">Hydrolase</keyword>
<dbReference type="PANTHER" id="PTHR11010">
    <property type="entry name" value="PROTEASE S28 PRO-X CARBOXYPEPTIDASE-RELATED"/>
    <property type="match status" value="1"/>
</dbReference>
<evidence type="ECO:0000256" key="2">
    <source>
        <dbReference type="ARBA" id="ARBA00022729"/>
    </source>
</evidence>
<feature type="signal peptide" evidence="4">
    <location>
        <begin position="1"/>
        <end position="28"/>
    </location>
</feature>
<dbReference type="EMBL" id="JACHEM010000018">
    <property type="protein sequence ID" value="MBB6439226.1"/>
    <property type="molecule type" value="Genomic_DNA"/>
</dbReference>
<feature type="chain" id="PRO_5030781994" description="Aminopeptidase" evidence="4">
    <location>
        <begin position="29"/>
        <end position="450"/>
    </location>
</feature>
<dbReference type="InterPro" id="IPR008761">
    <property type="entry name" value="Peptidase_S37"/>
</dbReference>
<dbReference type="AlphaFoldDB" id="A0A7X0HKF2"/>
<reference evidence="5 6" key="1">
    <citation type="submission" date="2020-08" db="EMBL/GenBank/DDBJ databases">
        <title>Genomic Encyclopedia of Type Strains, Phase IV (KMG-IV): sequencing the most valuable type-strain genomes for metagenomic binning, comparative biology and taxonomic classification.</title>
        <authorList>
            <person name="Goeker M."/>
        </authorList>
    </citation>
    <scope>NUCLEOTIDE SEQUENCE [LARGE SCALE GENOMIC DNA]</scope>
    <source>
        <strain evidence="5 6">DSM 40141</strain>
    </source>
</reference>
<keyword evidence="2 4" id="KW-0732">Signal</keyword>
<evidence type="ECO:0000256" key="1">
    <source>
        <dbReference type="ARBA" id="ARBA00022670"/>
    </source>
</evidence>
<protein>
    <recommendedName>
        <fullName evidence="7">Aminopeptidase</fullName>
    </recommendedName>
</protein>